<dbReference type="SMART" id="SM00028">
    <property type="entry name" value="TPR"/>
    <property type="match status" value="10"/>
</dbReference>
<dbReference type="PANTHER" id="PTHR12558">
    <property type="entry name" value="CELL DIVISION CYCLE 16,23,27"/>
    <property type="match status" value="1"/>
</dbReference>
<dbReference type="Pfam" id="PF13174">
    <property type="entry name" value="TPR_6"/>
    <property type="match status" value="1"/>
</dbReference>
<name>A0ABN6H823_9BACT</name>
<proteinExistence type="predicted"/>
<dbReference type="InterPro" id="IPR011990">
    <property type="entry name" value="TPR-like_helical_dom_sf"/>
</dbReference>
<protein>
    <submittedName>
        <fullName evidence="1">Tetratricopeptide repeat-containing protein</fullName>
    </submittedName>
</protein>
<evidence type="ECO:0000313" key="2">
    <source>
        <dbReference type="Proteomes" id="UP001374893"/>
    </source>
</evidence>
<keyword evidence="2" id="KW-1185">Reference proteome</keyword>
<organism evidence="1 2">
    <name type="scientific">Haloferula helveola</name>
    <dbReference type="NCBI Taxonomy" id="490095"/>
    <lineage>
        <taxon>Bacteria</taxon>
        <taxon>Pseudomonadati</taxon>
        <taxon>Verrucomicrobiota</taxon>
        <taxon>Verrucomicrobiia</taxon>
        <taxon>Verrucomicrobiales</taxon>
        <taxon>Verrucomicrobiaceae</taxon>
        <taxon>Haloferula</taxon>
    </lineage>
</organism>
<accession>A0ABN6H823</accession>
<dbReference type="InterPro" id="IPR019734">
    <property type="entry name" value="TPR_rpt"/>
</dbReference>
<dbReference type="Proteomes" id="UP001374893">
    <property type="component" value="Chromosome"/>
</dbReference>
<evidence type="ECO:0000313" key="1">
    <source>
        <dbReference type="EMBL" id="BCX48729.1"/>
    </source>
</evidence>
<gene>
    <name evidence="1" type="ORF">HAHE_26370</name>
</gene>
<dbReference type="EMBL" id="AP024702">
    <property type="protein sequence ID" value="BCX48729.1"/>
    <property type="molecule type" value="Genomic_DNA"/>
</dbReference>
<dbReference type="SUPFAM" id="SSF48452">
    <property type="entry name" value="TPR-like"/>
    <property type="match status" value="4"/>
</dbReference>
<dbReference type="PANTHER" id="PTHR12558:SF13">
    <property type="entry name" value="CELL DIVISION CYCLE PROTEIN 27 HOMOLOG"/>
    <property type="match status" value="1"/>
</dbReference>
<dbReference type="Pfam" id="PF13432">
    <property type="entry name" value="TPR_16"/>
    <property type="match status" value="2"/>
</dbReference>
<dbReference type="Gene3D" id="1.25.40.10">
    <property type="entry name" value="Tetratricopeptide repeat domain"/>
    <property type="match status" value="5"/>
</dbReference>
<sequence>MLRFAILMLFPAVLVAQEAPRAQPVDPALQGNPAEDSFQHARNVYESAKRSNGAAQLDLYRISADRFSRYLNQFPDHPNAEAAWWYLGESFYGIGRVEDAKRCFHSLLNRFGKGRYAAAAAYKLGADHFNNRQYALAATLFEKLASIATNPTDRQRGLYYTGKSFELQGRDRQAGTYYKAVIGDGDPNNPYLDKARIDYGKLLSKEGKLDEALQLLDKVAVSRASLELRGEAALQAGAVAAKLGDAKRSDLYFEMVLTTSGMEEFRPDAQIAMMAARFDQKRYDDVISIFRRSVDRSEGEREAQRLMLAARAFMMLDRNADALPLFREVERLQPKESDLAFEATYFRLLCFFRIEGRHVLDQVEAFLQLYQKTHPRDPKIHTALLMKAETLYSDKKLAEAADAYRDIDPATLSEKNRRGMLYKRGRCLSEAGDPEGAAKSLDAFIEKYPEDERIPLAYAARGRASMDLGRTASALADFQKLIETTKDEKLLSLAYLESAEIHKQQNELDAMVKCYRDFLGNVKEAAPSATAKASYWAGWGLVKLGRGAEALTYLENARELAPDLYTKHAGLLLCLVHLAEKNPEPLITEVGKAIEMSYAGDLPEPLVRWAADQAFNAKDFINAARFYDLIADDENPELVVKEVWRFLGKARIESGDPGGALTAIEHALAAEQDPAWRADGLTDKGRALVNLKRLDEATKAVEAGLELRPEGRVGANLHLLRGDILMAQGKPDEAVRSYILPVQLMDDNDELVKPRALYKLIDALEKSGKGADAEKYRQELKQKYPKWKP</sequence>
<reference evidence="1 2" key="1">
    <citation type="submission" date="2021-06" db="EMBL/GenBank/DDBJ databases">
        <title>Complete genome of Haloferula helveola possessing various polysaccharide degrading enzymes.</title>
        <authorList>
            <person name="Takami H."/>
            <person name="Huang C."/>
            <person name="Hamasaki K."/>
        </authorList>
    </citation>
    <scope>NUCLEOTIDE SEQUENCE [LARGE SCALE GENOMIC DNA]</scope>
    <source>
        <strain evidence="1 2">CN-1</strain>
    </source>
</reference>
<dbReference type="RefSeq" id="WP_338685067.1">
    <property type="nucleotide sequence ID" value="NZ_AP024702.1"/>
</dbReference>